<dbReference type="Gene3D" id="3.40.50.880">
    <property type="match status" value="1"/>
</dbReference>
<dbReference type="GO" id="GO:0005829">
    <property type="term" value="C:cytosol"/>
    <property type="evidence" value="ECO:0007669"/>
    <property type="project" value="TreeGrafter"/>
</dbReference>
<dbReference type="InterPro" id="IPR029062">
    <property type="entry name" value="Class_I_gatase-like"/>
</dbReference>
<dbReference type="SUPFAM" id="SSF52317">
    <property type="entry name" value="Class I glutamine amidotransferase-like"/>
    <property type="match status" value="1"/>
</dbReference>
<dbReference type="InterPro" id="IPR017926">
    <property type="entry name" value="GATASE"/>
</dbReference>
<keyword evidence="3" id="KW-1185">Reference proteome</keyword>
<gene>
    <name evidence="2" type="ORF">PMIN01_06209</name>
</gene>
<accession>A0A9P6GLE6</accession>
<name>A0A9P6GLE6_9PLEO</name>
<dbReference type="GO" id="GO:0005634">
    <property type="term" value="C:nucleus"/>
    <property type="evidence" value="ECO:0007669"/>
    <property type="project" value="TreeGrafter"/>
</dbReference>
<comment type="caution">
    <text evidence="2">The sequence shown here is derived from an EMBL/GenBank/DDBJ whole genome shotgun (WGS) entry which is preliminary data.</text>
</comment>
<dbReference type="PANTHER" id="PTHR42695:SF4">
    <property type="entry name" value="GLUTAMINE AMIDOTRANSFERASE DOMAIN-CONTAINING PROTEIN"/>
    <property type="match status" value="1"/>
</dbReference>
<reference evidence="2" key="1">
    <citation type="journal article" date="2020" name="Mol. Plant Microbe Interact.">
        <title>Genome Sequence of the Biocontrol Agent Coniothyrium minitans strain Conio (IMI 134523).</title>
        <authorList>
            <person name="Patel D."/>
            <person name="Shittu T.A."/>
            <person name="Baroncelli R."/>
            <person name="Muthumeenakshi S."/>
            <person name="Osborne T.H."/>
            <person name="Janganan T.K."/>
            <person name="Sreenivasaprasad S."/>
        </authorList>
    </citation>
    <scope>NUCLEOTIDE SEQUENCE</scope>
    <source>
        <strain evidence="2">Conio</strain>
    </source>
</reference>
<dbReference type="PANTHER" id="PTHR42695">
    <property type="entry name" value="GLUTAMINE AMIDOTRANSFERASE YLR126C-RELATED"/>
    <property type="match status" value="1"/>
</dbReference>
<proteinExistence type="predicted"/>
<protein>
    <submittedName>
        <fullName evidence="2">Glutamine amidotransferase-like protein C13C5.04-like protein 3</fullName>
    </submittedName>
</protein>
<dbReference type="OrthoDB" id="92161at2759"/>
<sequence>MAPPEARILASERPDKVRMLVLETDDPHPDTQEERGSFGEVLNDLLVEAGEQHDPKLAIETIIHYAVEPRGGRIPEPSEITDDIQAILITGSVYDAHSKEAWVLKLLNLIKHLWVNRPDIKFTGICFGHQILCRALGSTVEPEENGKWELAHTRIELSDVGRWLFRLDSSEKHIRLHQMHIDLVVDPPSASKTDLLDPNTQVHVWGTSDHTGVQGVYIPTRLFTTQGHMEFDDKMVKRQLEMRVESGVVENDIAEEAAERAEWRHDGLLVAKAVLRFFHGDDDKAR</sequence>
<dbReference type="InterPro" id="IPR044992">
    <property type="entry name" value="ChyE-like"/>
</dbReference>
<evidence type="ECO:0000259" key="1">
    <source>
        <dbReference type="Pfam" id="PF00117"/>
    </source>
</evidence>
<feature type="domain" description="Glutamine amidotransferase" evidence="1">
    <location>
        <begin position="77"/>
        <end position="232"/>
    </location>
</feature>
<keyword evidence="2" id="KW-0315">Glutamine amidotransferase</keyword>
<dbReference type="EMBL" id="WJXW01000005">
    <property type="protein sequence ID" value="KAF9736294.1"/>
    <property type="molecule type" value="Genomic_DNA"/>
</dbReference>
<organism evidence="2 3">
    <name type="scientific">Paraphaeosphaeria minitans</name>
    <dbReference type="NCBI Taxonomy" id="565426"/>
    <lineage>
        <taxon>Eukaryota</taxon>
        <taxon>Fungi</taxon>
        <taxon>Dikarya</taxon>
        <taxon>Ascomycota</taxon>
        <taxon>Pezizomycotina</taxon>
        <taxon>Dothideomycetes</taxon>
        <taxon>Pleosporomycetidae</taxon>
        <taxon>Pleosporales</taxon>
        <taxon>Massarineae</taxon>
        <taxon>Didymosphaeriaceae</taxon>
        <taxon>Paraphaeosphaeria</taxon>
    </lineage>
</organism>
<dbReference type="Pfam" id="PF00117">
    <property type="entry name" value="GATase"/>
    <property type="match status" value="1"/>
</dbReference>
<dbReference type="AlphaFoldDB" id="A0A9P6GLE6"/>
<dbReference type="CDD" id="cd01741">
    <property type="entry name" value="GATase1_1"/>
    <property type="match status" value="1"/>
</dbReference>
<dbReference type="Proteomes" id="UP000756921">
    <property type="component" value="Unassembled WGS sequence"/>
</dbReference>
<evidence type="ECO:0000313" key="3">
    <source>
        <dbReference type="Proteomes" id="UP000756921"/>
    </source>
</evidence>
<evidence type="ECO:0000313" key="2">
    <source>
        <dbReference type="EMBL" id="KAF9736294.1"/>
    </source>
</evidence>